<feature type="compositionally biased region" description="Basic and acidic residues" evidence="9">
    <location>
        <begin position="484"/>
        <end position="493"/>
    </location>
</feature>
<evidence type="ECO:0000256" key="6">
    <source>
        <dbReference type="ARBA" id="ARBA00022552"/>
    </source>
</evidence>
<evidence type="ECO:0000259" key="10">
    <source>
        <dbReference type="SMART" id="SM00360"/>
    </source>
</evidence>
<dbReference type="Gene3D" id="3.30.70.330">
    <property type="match status" value="2"/>
</dbReference>
<proteinExistence type="inferred from homology"/>
<evidence type="ECO:0000256" key="3">
    <source>
        <dbReference type="ARBA" id="ARBA00007077"/>
    </source>
</evidence>
<evidence type="ECO:0000256" key="2">
    <source>
        <dbReference type="ARBA" id="ARBA00004604"/>
    </source>
</evidence>
<feature type="compositionally biased region" description="Polar residues" evidence="9">
    <location>
        <begin position="502"/>
        <end position="511"/>
    </location>
</feature>
<dbReference type="CDD" id="cd12670">
    <property type="entry name" value="RRM2_Nop12p_like"/>
    <property type="match status" value="1"/>
</dbReference>
<dbReference type="InterPro" id="IPR035979">
    <property type="entry name" value="RBD_domain_sf"/>
</dbReference>
<sequence length="524" mass="59203">MSRKTKPEIFSCSSQFFSLSSFSLKLLYVAFSNSRHFVDKTVKYYPTDYHYTKIERENMSSAIDNLFGKVDEKKVESAVDKLFSSSCGPINKIQVKSKTRTILPDSKKRERSTETSQEKVENKDAEVVEEQTEDATLPKPKKVKKTKNSDEDEGLEARYYAKLLNEESKDDKAKTVSGDKAASTTKSNDLTTPNASAAKKVDFKEDELEKAERTVFIGNILSTVITSKKVYKEFKKLFGTSPAVETEESGNDDEKEDAKKESSNPFAIESIRFRSISFDEALPRKVAFVQQKFHKSRDTVNAYIVYKNKSAVRQICSNLNGTLLQDHHLRVDAVAHPAPHDNKRSIFVGNLDFEEIEESLWKHFESCGDIEYVRIIRDSKTNVGKGFAYVQFKDLQSVNKALLLNEKPMKSQKQEDEDSKKPAKKARKLRVSRCKNMKRGTTVGAGLDKNGLTDSQRTKAGRAKKVLGKADRATLGQEITIEGQRAKKGEGSTHLKKRKQRSPTGRVTQRSIAFKKAQAEKTKK</sequence>
<protein>
    <recommendedName>
        <fullName evidence="4">Nucleolar protein 12</fullName>
    </recommendedName>
</protein>
<feature type="compositionally biased region" description="Basic and acidic residues" evidence="9">
    <location>
        <begin position="105"/>
        <end position="126"/>
    </location>
</feature>
<dbReference type="InterPro" id="IPR000504">
    <property type="entry name" value="RRM_dom"/>
</dbReference>
<comment type="function">
    <text evidence="1">Involved in pre-25S rRNA processing.</text>
</comment>
<evidence type="ECO:0000313" key="12">
    <source>
        <dbReference type="Proteomes" id="UP001152964"/>
    </source>
</evidence>
<evidence type="ECO:0000313" key="11">
    <source>
        <dbReference type="EMBL" id="CAI1711742.1"/>
    </source>
</evidence>
<evidence type="ECO:0000256" key="8">
    <source>
        <dbReference type="ARBA" id="ARBA00023242"/>
    </source>
</evidence>
<feature type="region of interest" description="Disordered" evidence="9">
    <location>
        <begin position="404"/>
        <end position="524"/>
    </location>
</feature>
<dbReference type="InterPro" id="IPR012677">
    <property type="entry name" value="Nucleotide-bd_a/b_plait_sf"/>
</dbReference>
<evidence type="ECO:0000256" key="7">
    <source>
        <dbReference type="ARBA" id="ARBA00022884"/>
    </source>
</evidence>
<accession>A0ABN8VSB0</accession>
<dbReference type="PANTHER" id="PTHR23236">
    <property type="entry name" value="EUKARYOTIC TRANSLATION INITIATION FACTOR 4B/4H"/>
    <property type="match status" value="1"/>
</dbReference>
<dbReference type="PANTHER" id="PTHR23236:SF25">
    <property type="entry name" value="RNA-BINDING PROTEIN 34"/>
    <property type="match status" value="1"/>
</dbReference>
<feature type="compositionally biased region" description="Basic residues" evidence="9">
    <location>
        <begin position="422"/>
        <end position="438"/>
    </location>
</feature>
<dbReference type="SUPFAM" id="SSF54928">
    <property type="entry name" value="RNA-binding domain, RBD"/>
    <property type="match status" value="1"/>
</dbReference>
<evidence type="ECO:0000256" key="1">
    <source>
        <dbReference type="ARBA" id="ARBA00002475"/>
    </source>
</evidence>
<evidence type="ECO:0000256" key="9">
    <source>
        <dbReference type="SAM" id="MobiDB-lite"/>
    </source>
</evidence>
<feature type="region of interest" description="Disordered" evidence="9">
    <location>
        <begin position="101"/>
        <end position="151"/>
    </location>
</feature>
<evidence type="ECO:0000256" key="5">
    <source>
        <dbReference type="ARBA" id="ARBA00022517"/>
    </source>
</evidence>
<keyword evidence="7" id="KW-0694">RNA-binding</keyword>
<keyword evidence="8" id="KW-0539">Nucleus</keyword>
<name>A0ABN8VSB0_SACEU</name>
<evidence type="ECO:0000256" key="4">
    <source>
        <dbReference type="ARBA" id="ARBA00015520"/>
    </source>
</evidence>
<feature type="domain" description="RRM" evidence="10">
    <location>
        <begin position="345"/>
        <end position="414"/>
    </location>
</feature>
<reference evidence="11" key="1">
    <citation type="submission" date="2022-08" db="EMBL/GenBank/DDBJ databases">
        <authorList>
            <person name="Byrne P K."/>
        </authorList>
    </citation>
    <scope>NUCLEOTIDE SEQUENCE</scope>
    <source>
        <strain evidence="11">UCD650</strain>
    </source>
</reference>
<comment type="subcellular location">
    <subcellularLocation>
        <location evidence="2">Nucleus</location>
        <location evidence="2">Nucleolus</location>
    </subcellularLocation>
</comment>
<gene>
    <name evidence="11" type="primary">U6500O01230</name>
    <name evidence="11" type="ORF">SEUBUCD650_0O01230</name>
</gene>
<feature type="compositionally biased region" description="Polar residues" evidence="9">
    <location>
        <begin position="182"/>
        <end position="193"/>
    </location>
</feature>
<organism evidence="11 12">
    <name type="scientific">Saccharomyces eubayanus</name>
    <name type="common">Yeast</name>
    <dbReference type="NCBI Taxonomy" id="1080349"/>
    <lineage>
        <taxon>Eukaryota</taxon>
        <taxon>Fungi</taxon>
        <taxon>Dikarya</taxon>
        <taxon>Ascomycota</taxon>
        <taxon>Saccharomycotina</taxon>
        <taxon>Saccharomycetes</taxon>
        <taxon>Saccharomycetales</taxon>
        <taxon>Saccharomycetaceae</taxon>
        <taxon>Saccharomyces</taxon>
    </lineage>
</organism>
<keyword evidence="6" id="KW-0698">rRNA processing</keyword>
<feature type="region of interest" description="Disordered" evidence="9">
    <location>
        <begin position="168"/>
        <end position="193"/>
    </location>
</feature>
<feature type="compositionally biased region" description="Acidic residues" evidence="9">
    <location>
        <begin position="245"/>
        <end position="255"/>
    </location>
</feature>
<keyword evidence="5" id="KW-0690">Ribosome biogenesis</keyword>
<feature type="compositionally biased region" description="Basic and acidic residues" evidence="9">
    <location>
        <begin position="407"/>
        <end position="421"/>
    </location>
</feature>
<dbReference type="Proteomes" id="UP001152964">
    <property type="component" value="Chromosome 15"/>
</dbReference>
<dbReference type="InterPro" id="IPR047189">
    <property type="entry name" value="RRM2_Nop12p-like"/>
</dbReference>
<keyword evidence="12" id="KW-1185">Reference proteome</keyword>
<dbReference type="Pfam" id="PF00076">
    <property type="entry name" value="RRM_1"/>
    <property type="match status" value="1"/>
</dbReference>
<feature type="region of interest" description="Disordered" evidence="9">
    <location>
        <begin position="242"/>
        <end position="263"/>
    </location>
</feature>
<comment type="similarity">
    <text evidence="3">Belongs to the RRM RBM34 family.</text>
</comment>
<dbReference type="EMBL" id="OX291505">
    <property type="protein sequence ID" value="CAI1711742.1"/>
    <property type="molecule type" value="Genomic_DNA"/>
</dbReference>
<feature type="domain" description="RRM" evidence="10">
    <location>
        <begin position="214"/>
        <end position="332"/>
    </location>
</feature>
<dbReference type="SMART" id="SM00360">
    <property type="entry name" value="RRM"/>
    <property type="match status" value="2"/>
</dbReference>